<dbReference type="InterPro" id="IPR012902">
    <property type="entry name" value="N_methyl_site"/>
</dbReference>
<dbReference type="NCBIfam" id="TIGR02532">
    <property type="entry name" value="IV_pilin_GFxxxE"/>
    <property type="match status" value="1"/>
</dbReference>
<gene>
    <name evidence="1" type="ORF">CAG72_07790</name>
</gene>
<dbReference type="SUPFAM" id="SSF54523">
    <property type="entry name" value="Pili subunits"/>
    <property type="match status" value="1"/>
</dbReference>
<dbReference type="RefSeq" id="WP_161444022.1">
    <property type="nucleotide sequence ID" value="NZ_WXWV01000181.1"/>
</dbReference>
<proteinExistence type="predicted"/>
<name>A0A7X4WQ52_9GAMM</name>
<dbReference type="AlphaFoldDB" id="A0A7X4WQ52"/>
<accession>A0A7X4WQ52</accession>
<dbReference type="InterPro" id="IPR045584">
    <property type="entry name" value="Pilin-like"/>
</dbReference>
<evidence type="ECO:0000313" key="2">
    <source>
        <dbReference type="Proteomes" id="UP000465712"/>
    </source>
</evidence>
<sequence length="202" mass="21839">MTQYPNRQAGLSLIELVIVVVVVCILALVAAPRFIDIAEEAKAAALQGMAGSFSTAVFSVRTQWEADGKPGTQRRHWVNYNGILFNLTGTGTGAGGREGYPFALQGQGSSQLEQLSEQDCLALMDNLLQNPPPSTTDASEAGSGQYQYFVEVGATSGNRFCRYYQLASASDFWTGKKAITAGHYFTYIPALGRVDINIDRNI</sequence>
<protein>
    <submittedName>
        <fullName evidence="1">Prepilin-type N-terminal cleavage/methylation domain-containing protein</fullName>
    </submittedName>
</protein>
<evidence type="ECO:0000313" key="1">
    <source>
        <dbReference type="EMBL" id="NAW65117.1"/>
    </source>
</evidence>
<organism evidence="1 2">
    <name type="scientific">Photobacterium halotolerans</name>
    <dbReference type="NCBI Taxonomy" id="265726"/>
    <lineage>
        <taxon>Bacteria</taxon>
        <taxon>Pseudomonadati</taxon>
        <taxon>Pseudomonadota</taxon>
        <taxon>Gammaproteobacteria</taxon>
        <taxon>Vibrionales</taxon>
        <taxon>Vibrionaceae</taxon>
        <taxon>Photobacterium</taxon>
    </lineage>
</organism>
<dbReference type="Proteomes" id="UP000465712">
    <property type="component" value="Unassembled WGS sequence"/>
</dbReference>
<reference evidence="1 2" key="1">
    <citation type="submission" date="2017-05" db="EMBL/GenBank/DDBJ databases">
        <title>High clonality and local adaptation shapes Vibrionaceae linages within an endangered oasis.</title>
        <authorList>
            <person name="Vazquez-Rosas-Landa M."/>
        </authorList>
    </citation>
    <scope>NUCLEOTIDE SEQUENCE [LARGE SCALE GENOMIC DNA]</scope>
    <source>
        <strain evidence="1 2">P46_P4S1P180</strain>
    </source>
</reference>
<comment type="caution">
    <text evidence="1">The sequence shown here is derived from an EMBL/GenBank/DDBJ whole genome shotgun (WGS) entry which is preliminary data.</text>
</comment>
<dbReference type="Pfam" id="PF07963">
    <property type="entry name" value="N_methyl"/>
    <property type="match status" value="1"/>
</dbReference>
<dbReference type="Gene3D" id="3.30.700.10">
    <property type="entry name" value="Glycoprotein, Type 4 Pilin"/>
    <property type="match status" value="1"/>
</dbReference>
<dbReference type="EMBL" id="WXWW01000119">
    <property type="protein sequence ID" value="NAW65117.1"/>
    <property type="molecule type" value="Genomic_DNA"/>
</dbReference>